<sequence>MPAPRTLPLAVTLLLAVLAAVLAPGVATVAAALVAAGVLYRLVAIHRLRAVHEAPVPVPAVTG</sequence>
<keyword evidence="2" id="KW-1185">Reference proteome</keyword>
<dbReference type="RefSeq" id="WP_091062195.1">
    <property type="nucleotide sequence ID" value="NZ_FNCF01000003.1"/>
</dbReference>
<accession>A0A1G7SN74</accession>
<dbReference type="EMBL" id="FNCF01000003">
    <property type="protein sequence ID" value="SDG24362.1"/>
    <property type="molecule type" value="Genomic_DNA"/>
</dbReference>
<dbReference type="AlphaFoldDB" id="A0A1G7SN74"/>
<dbReference type="Proteomes" id="UP000198863">
    <property type="component" value="Unassembled WGS sequence"/>
</dbReference>
<gene>
    <name evidence="1" type="ORF">SAMN05660324_2091</name>
</gene>
<proteinExistence type="predicted"/>
<protein>
    <submittedName>
        <fullName evidence="1">Uncharacterized protein</fullName>
    </submittedName>
</protein>
<evidence type="ECO:0000313" key="1">
    <source>
        <dbReference type="EMBL" id="SDG24362.1"/>
    </source>
</evidence>
<organism evidence="1 2">
    <name type="scientific">Klenkia brasiliensis</name>
    <dbReference type="NCBI Taxonomy" id="333142"/>
    <lineage>
        <taxon>Bacteria</taxon>
        <taxon>Bacillati</taxon>
        <taxon>Actinomycetota</taxon>
        <taxon>Actinomycetes</taxon>
        <taxon>Geodermatophilales</taxon>
        <taxon>Geodermatophilaceae</taxon>
        <taxon>Klenkia</taxon>
    </lineage>
</organism>
<evidence type="ECO:0000313" key="2">
    <source>
        <dbReference type="Proteomes" id="UP000198863"/>
    </source>
</evidence>
<reference evidence="2" key="1">
    <citation type="submission" date="2016-10" db="EMBL/GenBank/DDBJ databases">
        <authorList>
            <person name="Varghese N."/>
            <person name="Submissions S."/>
        </authorList>
    </citation>
    <scope>NUCLEOTIDE SEQUENCE [LARGE SCALE GENOMIC DNA]</scope>
    <source>
        <strain evidence="2">DSM 44526</strain>
    </source>
</reference>
<name>A0A1G7SN74_9ACTN</name>